<reference evidence="2 3" key="1">
    <citation type="submission" date="2018-06" db="EMBL/GenBank/DDBJ databases">
        <title>Genome analysis of cellulolytic fungus Trichoderma lentiforme CFAM-422.</title>
        <authorList>
            <person name="Steindorff A.S."/>
            <person name="Formighieri E.F."/>
            <person name="Midorikawa G.E.O."/>
            <person name="Tamietti M.S."/>
            <person name="Ramos E.Z."/>
            <person name="Silva A.S."/>
            <person name="Bon E.P.S."/>
            <person name="Mendes T.D."/>
            <person name="Damaso M.C.T."/>
            <person name="Favaro L.C.L."/>
        </authorList>
    </citation>
    <scope>NUCLEOTIDE SEQUENCE [LARGE SCALE GENOMIC DNA]</scope>
    <source>
        <strain evidence="2 3">CFAM-422</strain>
    </source>
</reference>
<sequence>MEGINAGSAPSLPLAPLSWPAQPGPRRLTKEDCPDLSRYGEANPAPCQGVKRSHDKMSSALRTGAEDGRVPREAAFSYNPQVIPPGTTPYT</sequence>
<dbReference type="Proteomes" id="UP000801864">
    <property type="component" value="Unassembled WGS sequence"/>
</dbReference>
<gene>
    <name evidence="2" type="ORF">CFAM422_012088</name>
</gene>
<evidence type="ECO:0000313" key="2">
    <source>
        <dbReference type="EMBL" id="KAF3057846.1"/>
    </source>
</evidence>
<keyword evidence="3" id="KW-1185">Reference proteome</keyword>
<accession>A0A9P4X337</accession>
<name>A0A9P4X337_9HYPO</name>
<proteinExistence type="predicted"/>
<feature type="region of interest" description="Disordered" evidence="1">
    <location>
        <begin position="1"/>
        <end position="91"/>
    </location>
</feature>
<feature type="compositionally biased region" description="Pro residues" evidence="1">
    <location>
        <begin position="82"/>
        <end position="91"/>
    </location>
</feature>
<comment type="caution">
    <text evidence="2">The sequence shown here is derived from an EMBL/GenBank/DDBJ whole genome shotgun (WGS) entry which is preliminary data.</text>
</comment>
<evidence type="ECO:0000256" key="1">
    <source>
        <dbReference type="SAM" id="MobiDB-lite"/>
    </source>
</evidence>
<organism evidence="2 3">
    <name type="scientific">Trichoderma lentiforme</name>
    <dbReference type="NCBI Taxonomy" id="1567552"/>
    <lineage>
        <taxon>Eukaryota</taxon>
        <taxon>Fungi</taxon>
        <taxon>Dikarya</taxon>
        <taxon>Ascomycota</taxon>
        <taxon>Pezizomycotina</taxon>
        <taxon>Sordariomycetes</taxon>
        <taxon>Hypocreomycetidae</taxon>
        <taxon>Hypocreales</taxon>
        <taxon>Hypocreaceae</taxon>
        <taxon>Trichoderma</taxon>
    </lineage>
</organism>
<protein>
    <submittedName>
        <fullName evidence="2">Uncharacterized protein</fullName>
    </submittedName>
</protein>
<dbReference type="EMBL" id="QLNT01000027">
    <property type="protein sequence ID" value="KAF3057846.1"/>
    <property type="molecule type" value="Genomic_DNA"/>
</dbReference>
<evidence type="ECO:0000313" key="3">
    <source>
        <dbReference type="Proteomes" id="UP000801864"/>
    </source>
</evidence>
<dbReference type="AlphaFoldDB" id="A0A9P4X337"/>
<feature type="compositionally biased region" description="Low complexity" evidence="1">
    <location>
        <begin position="8"/>
        <end position="21"/>
    </location>
</feature>